<evidence type="ECO:0000313" key="2">
    <source>
        <dbReference type="EMBL" id="UVI27917.1"/>
    </source>
</evidence>
<organism evidence="2 3">
    <name type="scientific">Paenibacillus spongiae</name>
    <dbReference type="NCBI Taxonomy" id="2909671"/>
    <lineage>
        <taxon>Bacteria</taxon>
        <taxon>Bacillati</taxon>
        <taxon>Bacillota</taxon>
        <taxon>Bacilli</taxon>
        <taxon>Bacillales</taxon>
        <taxon>Paenibacillaceae</taxon>
        <taxon>Paenibacillus</taxon>
    </lineage>
</organism>
<reference evidence="2" key="1">
    <citation type="submission" date="2022-01" db="EMBL/GenBank/DDBJ databases">
        <title>Paenibacillus spongiae sp. nov., isolated from marine sponge.</title>
        <authorList>
            <person name="Li Z."/>
            <person name="Zhang M."/>
        </authorList>
    </citation>
    <scope>NUCLEOTIDE SEQUENCE</scope>
    <source>
        <strain evidence="2">PHS-Z3</strain>
    </source>
</reference>
<proteinExistence type="predicted"/>
<keyword evidence="3" id="KW-1185">Reference proteome</keyword>
<dbReference type="Proteomes" id="UP001057877">
    <property type="component" value="Chromosome"/>
</dbReference>
<name>A0ABY5S229_9BACL</name>
<dbReference type="RefSeq" id="WP_258384005.1">
    <property type="nucleotide sequence ID" value="NZ_CP091430.1"/>
</dbReference>
<dbReference type="PANTHER" id="PTHR43415">
    <property type="entry name" value="SPERMIDINE N(1)-ACETYLTRANSFERASE"/>
    <property type="match status" value="1"/>
</dbReference>
<feature type="domain" description="N-acetyltransferase" evidence="1">
    <location>
        <begin position="9"/>
        <end position="175"/>
    </location>
</feature>
<dbReference type="SUPFAM" id="SSF55729">
    <property type="entry name" value="Acyl-CoA N-acyltransferases (Nat)"/>
    <property type="match status" value="1"/>
</dbReference>
<dbReference type="InterPro" id="IPR000182">
    <property type="entry name" value="GNAT_dom"/>
</dbReference>
<dbReference type="PROSITE" id="PS51186">
    <property type="entry name" value="GNAT"/>
    <property type="match status" value="1"/>
</dbReference>
<accession>A0ABY5S229</accession>
<dbReference type="Pfam" id="PF13302">
    <property type="entry name" value="Acetyltransf_3"/>
    <property type="match status" value="1"/>
</dbReference>
<sequence length="190" mass="22366">MPRLYGERIMLREYRGEDFVQMREWVNDPEVVDNLSDVFLYPHTTSETETFLNNVLEKDDHHRGFVIADLETEAYIGQIDLFKFDWKNRTAEMGIVIGSRSLRGKGYGAEAIRLLQKFVFDRLNMNRLQLEVHDFNEAAIRCYDRCGFREEGRLRERHFVNGKYSDTVLMAILRSDYVKLTAGDIGRERS</sequence>
<dbReference type="PANTHER" id="PTHR43415:SF3">
    <property type="entry name" value="GNAT-FAMILY ACETYLTRANSFERASE"/>
    <property type="match status" value="1"/>
</dbReference>
<dbReference type="EMBL" id="CP091430">
    <property type="protein sequence ID" value="UVI27917.1"/>
    <property type="molecule type" value="Genomic_DNA"/>
</dbReference>
<protein>
    <submittedName>
        <fullName evidence="2">GNAT family N-acetyltransferase</fullName>
    </submittedName>
</protein>
<dbReference type="InterPro" id="IPR016181">
    <property type="entry name" value="Acyl_CoA_acyltransferase"/>
</dbReference>
<dbReference type="Gene3D" id="3.40.630.30">
    <property type="match status" value="1"/>
</dbReference>
<evidence type="ECO:0000313" key="3">
    <source>
        <dbReference type="Proteomes" id="UP001057877"/>
    </source>
</evidence>
<gene>
    <name evidence="2" type="ORF">L1F29_20965</name>
</gene>
<evidence type="ECO:0000259" key="1">
    <source>
        <dbReference type="PROSITE" id="PS51186"/>
    </source>
</evidence>